<dbReference type="HOGENOM" id="CLU_2026467_0_0_1"/>
<dbReference type="PANTHER" id="PTHR45588">
    <property type="entry name" value="TPR DOMAIN-CONTAINING PROTEIN"/>
    <property type="match status" value="1"/>
</dbReference>
<reference evidence="1" key="1">
    <citation type="submission" date="2015-01" db="EMBL/GenBank/DDBJ databases">
        <title>The Genome Sequence of Cladophialophora bantiana CBS 173.52.</title>
        <authorList>
            <consortium name="The Broad Institute Genomics Platform"/>
            <person name="Cuomo C."/>
            <person name="de Hoog S."/>
            <person name="Gorbushina A."/>
            <person name="Stielow B."/>
            <person name="Teixiera M."/>
            <person name="Abouelleil A."/>
            <person name="Chapman S.B."/>
            <person name="Priest M."/>
            <person name="Young S.K."/>
            <person name="Wortman J."/>
            <person name="Nusbaum C."/>
            <person name="Birren B."/>
        </authorList>
    </citation>
    <scope>NUCLEOTIDE SEQUENCE [LARGE SCALE GENOMIC DNA]</scope>
    <source>
        <strain evidence="1">CBS 173.52</strain>
    </source>
</reference>
<dbReference type="GeneID" id="27697607"/>
<dbReference type="Proteomes" id="UP000053789">
    <property type="component" value="Unassembled WGS sequence"/>
</dbReference>
<organism evidence="1 2">
    <name type="scientific">Cladophialophora bantiana (strain ATCC 10958 / CBS 173.52 / CDC B-1940 / NIH 8579)</name>
    <name type="common">Xylohypha bantiana</name>
    <dbReference type="NCBI Taxonomy" id="1442370"/>
    <lineage>
        <taxon>Eukaryota</taxon>
        <taxon>Fungi</taxon>
        <taxon>Dikarya</taxon>
        <taxon>Ascomycota</taxon>
        <taxon>Pezizomycotina</taxon>
        <taxon>Eurotiomycetes</taxon>
        <taxon>Chaetothyriomycetidae</taxon>
        <taxon>Chaetothyriales</taxon>
        <taxon>Herpotrichiellaceae</taxon>
        <taxon>Cladophialophora</taxon>
    </lineage>
</organism>
<dbReference type="EMBL" id="KN846985">
    <property type="protein sequence ID" value="KIW94702.1"/>
    <property type="molecule type" value="Genomic_DNA"/>
</dbReference>
<dbReference type="PANTHER" id="PTHR45588:SF1">
    <property type="entry name" value="WW DOMAIN-CONTAINING PROTEIN"/>
    <property type="match status" value="1"/>
</dbReference>
<gene>
    <name evidence="1" type="ORF">Z519_04679</name>
</gene>
<evidence type="ECO:0000313" key="1">
    <source>
        <dbReference type="EMBL" id="KIW94702.1"/>
    </source>
</evidence>
<dbReference type="OrthoDB" id="4509425at2759"/>
<name>A0A0D2G7S8_CLAB1</name>
<evidence type="ECO:0000313" key="2">
    <source>
        <dbReference type="Proteomes" id="UP000053789"/>
    </source>
</evidence>
<protein>
    <submittedName>
        <fullName evidence="1">Uncharacterized protein</fullName>
    </submittedName>
</protein>
<dbReference type="RefSeq" id="XP_016621371.1">
    <property type="nucleotide sequence ID" value="XM_016762424.1"/>
</dbReference>
<proteinExistence type="predicted"/>
<keyword evidence="2" id="KW-1185">Reference proteome</keyword>
<sequence length="122" mass="14194">MEFFKSVRLHVYIRFGLWDAIKAHELPEDQELYCVTTTFAHYAKGLAWAVSGHLDKADKERTLYQAVAARIPPSRKDFLNTISDQLRIATVMLDGEIEYRRESYSVAFKHLRDAIHHDDTLL</sequence>
<dbReference type="VEuPathDB" id="FungiDB:Z519_04679"/>
<accession>A0A0D2G7S8</accession>
<dbReference type="AlphaFoldDB" id="A0A0D2G7S8"/>